<dbReference type="Proteomes" id="UP000194641">
    <property type="component" value="Unassembled WGS sequence"/>
</dbReference>
<comment type="similarity">
    <text evidence="1">Belongs to the short-chain dehydrogenases/reductases (SDR) family.</text>
</comment>
<dbReference type="SUPFAM" id="SSF51735">
    <property type="entry name" value="NAD(P)-binding Rossmann-fold domains"/>
    <property type="match status" value="1"/>
</dbReference>
<dbReference type="PANTHER" id="PTHR44196:SF1">
    <property type="entry name" value="DEHYDROGENASE_REDUCTASE SDR FAMILY MEMBER 7B"/>
    <property type="match status" value="1"/>
</dbReference>
<reference evidence="4" key="1">
    <citation type="submission" date="2014-06" db="EMBL/GenBank/DDBJ databases">
        <authorList>
            <person name="Winans N.J."/>
            <person name="Newell P.D."/>
            <person name="Douglas A.E."/>
        </authorList>
    </citation>
    <scope>NUCLEOTIDE SEQUENCE [LARGE SCALE GENOMIC DNA]</scope>
</reference>
<dbReference type="PROSITE" id="PS00061">
    <property type="entry name" value="ADH_SHORT"/>
    <property type="match status" value="1"/>
</dbReference>
<dbReference type="AlphaFoldDB" id="A0A252AV28"/>
<dbReference type="Pfam" id="PF00106">
    <property type="entry name" value="adh_short"/>
    <property type="match status" value="1"/>
</dbReference>
<evidence type="ECO:0000313" key="3">
    <source>
        <dbReference type="EMBL" id="OUI94212.1"/>
    </source>
</evidence>
<dbReference type="InterPro" id="IPR002347">
    <property type="entry name" value="SDR_fam"/>
</dbReference>
<gene>
    <name evidence="3" type="ORF">HK17_04055</name>
</gene>
<organism evidence="3 4">
    <name type="scientific">Acetobacter indonesiensis</name>
    <dbReference type="NCBI Taxonomy" id="104101"/>
    <lineage>
        <taxon>Bacteria</taxon>
        <taxon>Pseudomonadati</taxon>
        <taxon>Pseudomonadota</taxon>
        <taxon>Alphaproteobacteria</taxon>
        <taxon>Acetobacterales</taxon>
        <taxon>Acetobacteraceae</taxon>
        <taxon>Acetobacter</taxon>
    </lineage>
</organism>
<evidence type="ECO:0000256" key="2">
    <source>
        <dbReference type="ARBA" id="ARBA00023002"/>
    </source>
</evidence>
<evidence type="ECO:0000313" key="4">
    <source>
        <dbReference type="Proteomes" id="UP000194641"/>
    </source>
</evidence>
<evidence type="ECO:0000256" key="1">
    <source>
        <dbReference type="ARBA" id="ARBA00006484"/>
    </source>
</evidence>
<comment type="caution">
    <text evidence="3">The sequence shown here is derived from an EMBL/GenBank/DDBJ whole genome shotgun (WGS) entry which is preliminary data.</text>
</comment>
<dbReference type="InterPro" id="IPR036291">
    <property type="entry name" value="NAD(P)-bd_dom_sf"/>
</dbReference>
<name>A0A252AV28_9PROT</name>
<proteinExistence type="inferred from homology"/>
<keyword evidence="2" id="KW-0560">Oxidoreductase</keyword>
<dbReference type="GO" id="GO:0016020">
    <property type="term" value="C:membrane"/>
    <property type="evidence" value="ECO:0007669"/>
    <property type="project" value="TreeGrafter"/>
</dbReference>
<dbReference type="Gene3D" id="3.40.50.720">
    <property type="entry name" value="NAD(P)-binding Rossmann-like Domain"/>
    <property type="match status" value="1"/>
</dbReference>
<dbReference type="GO" id="GO:0016491">
    <property type="term" value="F:oxidoreductase activity"/>
    <property type="evidence" value="ECO:0007669"/>
    <property type="project" value="UniProtKB-KW"/>
</dbReference>
<dbReference type="InterPro" id="IPR020904">
    <property type="entry name" value="Sc_DH/Rdtase_CS"/>
</dbReference>
<dbReference type="EMBL" id="JOPA01000016">
    <property type="protein sequence ID" value="OUI94212.1"/>
    <property type="molecule type" value="Genomic_DNA"/>
</dbReference>
<dbReference type="PANTHER" id="PTHR44196">
    <property type="entry name" value="DEHYDROGENASE/REDUCTASE SDR FAMILY MEMBER 7B"/>
    <property type="match status" value="1"/>
</dbReference>
<protein>
    <submittedName>
        <fullName evidence="3">Oxidoreductase</fullName>
    </submittedName>
</protein>
<dbReference type="PRINTS" id="PR00081">
    <property type="entry name" value="GDHRDH"/>
</dbReference>
<accession>A0A252AV28</accession>
<sequence length="284" mass="30895">MNCAFKPDGDASFRPNGKGGSVNEVSIGRSELRSILITGATGGIGAELAKRYAKPGRILILWGRNTERLQQLSTFCCSKGAIVLPRQIDLTDGEAALAAFHEDDTQYPLDLIILGAGLSDIQPEGCATERPESALKLAQVNYATPVALATAAAERMIPREHGKISFIGSVAGYYELPFAPSYSSSKAGLARFAEAARLGWGPKNIQVTLIAPGFVDTPMSQRLEGDRPFLVPAEKAARLIMTAIAKNKREYIFPWPFRALRVWERLLPRIAREAILSKIDAKQK</sequence>